<feature type="compositionally biased region" description="Pro residues" evidence="1">
    <location>
        <begin position="387"/>
        <end position="396"/>
    </location>
</feature>
<evidence type="ECO:0000313" key="3">
    <source>
        <dbReference type="Proteomes" id="UP000030744"/>
    </source>
</evidence>
<dbReference type="OrthoDB" id="346785at2759"/>
<name>U6K079_9EIME</name>
<feature type="compositionally biased region" description="Polar residues" evidence="1">
    <location>
        <begin position="535"/>
        <end position="551"/>
    </location>
</feature>
<keyword evidence="3" id="KW-1185">Reference proteome</keyword>
<feature type="compositionally biased region" description="Low complexity" evidence="1">
    <location>
        <begin position="347"/>
        <end position="386"/>
    </location>
</feature>
<feature type="compositionally biased region" description="Polar residues" evidence="1">
    <location>
        <begin position="36"/>
        <end position="46"/>
    </location>
</feature>
<dbReference type="EMBL" id="HG682467">
    <property type="protein sequence ID" value="CDJ30361.1"/>
    <property type="molecule type" value="Genomic_DNA"/>
</dbReference>
<feature type="region of interest" description="Disordered" evidence="1">
    <location>
        <begin position="331"/>
        <end position="402"/>
    </location>
</feature>
<feature type="compositionally biased region" description="Low complexity" evidence="1">
    <location>
        <begin position="55"/>
        <end position="66"/>
    </location>
</feature>
<dbReference type="AlphaFoldDB" id="U6K079"/>
<reference evidence="2" key="2">
    <citation type="submission" date="2013-10" db="EMBL/GenBank/DDBJ databases">
        <authorList>
            <person name="Aslett M."/>
        </authorList>
    </citation>
    <scope>NUCLEOTIDE SEQUENCE [LARGE SCALE GENOMIC DNA]</scope>
    <source>
        <strain evidence="2">Houghton</strain>
    </source>
</reference>
<accession>U6K079</accession>
<protein>
    <submittedName>
        <fullName evidence="2">Uncharacterized protein</fullName>
    </submittedName>
</protein>
<feature type="compositionally biased region" description="Low complexity" evidence="1">
    <location>
        <begin position="520"/>
        <end position="534"/>
    </location>
</feature>
<evidence type="ECO:0000313" key="2">
    <source>
        <dbReference type="EMBL" id="CDJ30361.1"/>
    </source>
</evidence>
<feature type="region of interest" description="Disordered" evidence="1">
    <location>
        <begin position="514"/>
        <end position="566"/>
    </location>
</feature>
<feature type="compositionally biased region" description="Polar residues" evidence="1">
    <location>
        <begin position="335"/>
        <end position="346"/>
    </location>
</feature>
<proteinExistence type="predicted"/>
<organism evidence="2 3">
    <name type="scientific">Eimeria mitis</name>
    <dbReference type="NCBI Taxonomy" id="44415"/>
    <lineage>
        <taxon>Eukaryota</taxon>
        <taxon>Sar</taxon>
        <taxon>Alveolata</taxon>
        <taxon>Apicomplexa</taxon>
        <taxon>Conoidasida</taxon>
        <taxon>Coccidia</taxon>
        <taxon>Eucoccidiorida</taxon>
        <taxon>Eimeriorina</taxon>
        <taxon>Eimeriidae</taxon>
        <taxon>Eimeria</taxon>
    </lineage>
</organism>
<feature type="region of interest" description="Disordered" evidence="1">
    <location>
        <begin position="198"/>
        <end position="223"/>
    </location>
</feature>
<dbReference type="Proteomes" id="UP000030744">
    <property type="component" value="Unassembled WGS sequence"/>
</dbReference>
<sequence>MPLRSLPAGDLAQSIAAKQRTSTIFDDTAPVRRPSASGTDQQTQHFVRNLRTHTPRSPSVSRSTSSLAGQPHGRAERNYMKATSSSRRRSRNAGLEEDGMGSERPHQIPAPSNYSPAASRRRGQSPCRTLVPRVATLPLHTTTRVASVRHAPPLPPCRAPSVSRGLQLQQPLSTISNGGLRQHEGSLAGVSTNSWQLENGHRSSLPIPRQQQKQQQQQQQQQQKIQGCLSSSWTVRDPLTSAGNAHADMVEADDGSLQLDASDQQELSQLTASFERTGLCCYTETSSQTNTACVPCCGSTAAPLQGSTESQSHLPEIPKGLIESLTMVKRHQHMQGPSTLTGQAIGQHQHQQSPQPEPLQQQHHPRQQEPQQQQPAQQSEQQQVVPRPWPWPPQPQEPSTGGISIRRVETLGCMSSAPQSEKRPGVAVSAFGMAAAPSECRAYEGFWKLAGSLKSCLRFIVVLIVCLFRLLNTSYDTWSASQFRKAFEEVLAGPAYRGGSADTSKLQSGLRRISMGSTAQQQRPQQQKQQHQSQPRYSTRNSTNAHSSVGGVQQREPDTGRATHARTGGLPFAKACKGTAGETLGFHRPALKVISLIVAVASLLCWLFITTAPKEEFVDFDFM</sequence>
<feature type="region of interest" description="Disordered" evidence="1">
    <location>
        <begin position="20"/>
        <end position="166"/>
    </location>
</feature>
<dbReference type="VEuPathDB" id="ToxoDB:EMH_0028580"/>
<evidence type="ECO:0000256" key="1">
    <source>
        <dbReference type="SAM" id="MobiDB-lite"/>
    </source>
</evidence>
<dbReference type="GeneID" id="25377709"/>
<reference evidence="2" key="1">
    <citation type="submission" date="2013-10" db="EMBL/GenBank/DDBJ databases">
        <title>Genomic analysis of the causative agents of coccidiosis in chickens.</title>
        <authorList>
            <person name="Reid A.J."/>
            <person name="Blake D."/>
            <person name="Billington K."/>
            <person name="Browne H."/>
            <person name="Dunn M."/>
            <person name="Hung S."/>
            <person name="Kawahara F."/>
            <person name="Miranda-Saavedra D."/>
            <person name="Mourier T."/>
            <person name="Nagra H."/>
            <person name="Otto T.D."/>
            <person name="Rawlings N."/>
            <person name="Sanchez A."/>
            <person name="Sanders M."/>
            <person name="Subramaniam C."/>
            <person name="Tay Y."/>
            <person name="Dear P."/>
            <person name="Doerig C."/>
            <person name="Gruber A."/>
            <person name="Parkinson J."/>
            <person name="Shirley M."/>
            <person name="Wan K.L."/>
            <person name="Berriman M."/>
            <person name="Tomley F."/>
            <person name="Pain A."/>
        </authorList>
    </citation>
    <scope>NUCLEOTIDE SEQUENCE [LARGE SCALE GENOMIC DNA]</scope>
    <source>
        <strain evidence="2">Houghton</strain>
    </source>
</reference>
<gene>
    <name evidence="2" type="ORF">EMH_0028580</name>
</gene>
<feature type="compositionally biased region" description="Low complexity" evidence="1">
    <location>
        <begin position="210"/>
        <end position="223"/>
    </location>
</feature>
<dbReference type="RefSeq" id="XP_013352928.1">
    <property type="nucleotide sequence ID" value="XM_013497474.1"/>
</dbReference>